<dbReference type="EMBL" id="NIRI02000076">
    <property type="protein sequence ID" value="KAG5442265.1"/>
    <property type="molecule type" value="Genomic_DNA"/>
</dbReference>
<sequence>MAIRFMVIAIGLLESVLTRSIPPYELCMEACGEDPHEDNKFVVTVVDMCRDQCNKDEKNRCIEENKQSEVKIRKCWAEALTRCIVRCGDDADCLKICREFHTPPALNSSHTIL</sequence>
<evidence type="ECO:0000313" key="3">
    <source>
        <dbReference type="Proteomes" id="UP000286415"/>
    </source>
</evidence>
<keyword evidence="3" id="KW-1185">Reference proteome</keyword>
<evidence type="ECO:0000313" key="2">
    <source>
        <dbReference type="EMBL" id="KAG5442265.1"/>
    </source>
</evidence>
<proteinExistence type="predicted"/>
<dbReference type="AlphaFoldDB" id="A0A8T1M0B4"/>
<accession>A0A8T1M0B4</accession>
<name>A0A8T1M0B4_CLOSI</name>
<organism evidence="2 3">
    <name type="scientific">Clonorchis sinensis</name>
    <name type="common">Chinese liver fluke</name>
    <dbReference type="NCBI Taxonomy" id="79923"/>
    <lineage>
        <taxon>Eukaryota</taxon>
        <taxon>Metazoa</taxon>
        <taxon>Spiralia</taxon>
        <taxon>Lophotrochozoa</taxon>
        <taxon>Platyhelminthes</taxon>
        <taxon>Trematoda</taxon>
        <taxon>Digenea</taxon>
        <taxon>Opisthorchiida</taxon>
        <taxon>Opisthorchiata</taxon>
        <taxon>Opisthorchiidae</taxon>
        <taxon>Clonorchis</taxon>
    </lineage>
</organism>
<feature type="signal peptide" evidence="1">
    <location>
        <begin position="1"/>
        <end position="18"/>
    </location>
</feature>
<keyword evidence="1" id="KW-0732">Signal</keyword>
<protein>
    <submittedName>
        <fullName evidence="2">Uncharacterized protein</fullName>
    </submittedName>
</protein>
<gene>
    <name evidence="2" type="ORF">CSKR_100152</name>
</gene>
<comment type="caution">
    <text evidence="2">The sequence shown here is derived from an EMBL/GenBank/DDBJ whole genome shotgun (WGS) entry which is preliminary data.</text>
</comment>
<dbReference type="Proteomes" id="UP000286415">
    <property type="component" value="Unassembled WGS sequence"/>
</dbReference>
<reference evidence="2 3" key="1">
    <citation type="journal article" date="2018" name="Biotechnol. Adv.">
        <title>Improved genomic resources and new bioinformatic workflow for the carcinogenic parasite Clonorchis sinensis: Biotechnological implications.</title>
        <authorList>
            <person name="Wang D."/>
            <person name="Korhonen P.K."/>
            <person name="Gasser R.B."/>
            <person name="Young N.D."/>
        </authorList>
    </citation>
    <scope>NUCLEOTIDE SEQUENCE [LARGE SCALE GENOMIC DNA]</scope>
    <source>
        <strain evidence="2">Cs-k2</strain>
    </source>
</reference>
<reference evidence="2 3" key="2">
    <citation type="journal article" date="2021" name="Genomics">
        <title>High-quality reference genome for Clonorchis sinensis.</title>
        <authorList>
            <person name="Young N.D."/>
            <person name="Stroehlein A.J."/>
            <person name="Kinkar L."/>
            <person name="Wang T."/>
            <person name="Sohn W.M."/>
            <person name="Chang B.C.H."/>
            <person name="Kaur P."/>
            <person name="Weisz D."/>
            <person name="Dudchenko O."/>
            <person name="Aiden E.L."/>
            <person name="Korhonen P.K."/>
            <person name="Gasser R.B."/>
        </authorList>
    </citation>
    <scope>NUCLEOTIDE SEQUENCE [LARGE SCALE GENOMIC DNA]</scope>
    <source>
        <strain evidence="2">Cs-k2</strain>
    </source>
</reference>
<evidence type="ECO:0000256" key="1">
    <source>
        <dbReference type="SAM" id="SignalP"/>
    </source>
</evidence>
<feature type="chain" id="PRO_5035719303" evidence="1">
    <location>
        <begin position="19"/>
        <end position="113"/>
    </location>
</feature>